<dbReference type="Gene3D" id="1.10.760.10">
    <property type="entry name" value="Cytochrome c-like domain"/>
    <property type="match status" value="2"/>
</dbReference>
<evidence type="ECO:0000256" key="14">
    <source>
        <dbReference type="SAM" id="SignalP"/>
    </source>
</evidence>
<evidence type="ECO:0000259" key="15">
    <source>
        <dbReference type="PROSITE" id="PS51007"/>
    </source>
</evidence>
<feature type="binding site" description="covalent" evidence="12">
    <location>
        <position position="314"/>
    </location>
    <ligand>
        <name>heme c</name>
        <dbReference type="ChEBI" id="CHEBI:61717"/>
        <label>3</label>
    </ligand>
</feature>
<sequence>MGKRNLLMTLTLATCAIGLAAARAAEDNQAFEKIERGRYLAVLGDCVGCHTAPAGKPFAGGTALETPFGALVGPNITPDIATGIGAWSESDLWRAMHEGIARTGARLYPAMPYPAYTKVTREDVSAIWAYLRTLEPVHNEVQSNQLVFPFNVRRPATSTWDLINFKPGVFQSDPAKSDVWNRGAYLVEGLGHCGTCHTPKNITGGDRGGEALQGALLQDWYAPDLTADPRMGIGNWSTEDIVRYLKTGANSFDIASGPMAEAVENSTSHMTDADLLAIATYLKDRAPRSAKTPIALAHDDTRIVAGKAIYENRCAACHISSGAGVPTLFPRLAQAPLVQSTDPTSLIRVVLIGSRAAATSAAPTAPAMPSFGWNLSDTEIADVLTYVRNTWGNAASAVQSTDVTTLRGRVSR</sequence>
<evidence type="ECO:0000256" key="10">
    <source>
        <dbReference type="ARBA" id="ARBA00023004"/>
    </source>
</evidence>
<keyword evidence="8" id="KW-0677">Repeat</keyword>
<feature type="binding site" description="axial binding residue" evidence="13">
    <location>
        <position position="50"/>
    </location>
    <ligand>
        <name>heme c</name>
        <dbReference type="ChEBI" id="CHEBI:61717"/>
        <label>1</label>
    </ligand>
    <ligandPart>
        <name>Fe</name>
        <dbReference type="ChEBI" id="CHEBI:18248"/>
    </ligandPart>
</feature>
<dbReference type="InterPro" id="IPR051459">
    <property type="entry name" value="Cytochrome_c-type_DH"/>
</dbReference>
<keyword evidence="7 14" id="KW-0732">Signal</keyword>
<evidence type="ECO:0000256" key="11">
    <source>
        <dbReference type="ARBA" id="ARBA00023136"/>
    </source>
</evidence>
<evidence type="ECO:0000256" key="7">
    <source>
        <dbReference type="ARBA" id="ARBA00022729"/>
    </source>
</evidence>
<dbReference type="SUPFAM" id="SSF46626">
    <property type="entry name" value="Cytochrome c"/>
    <property type="match status" value="3"/>
</dbReference>
<feature type="signal peptide" evidence="14">
    <location>
        <begin position="1"/>
        <end position="24"/>
    </location>
</feature>
<feature type="domain" description="Cytochrome c" evidence="15">
    <location>
        <begin position="32"/>
        <end position="135"/>
    </location>
</feature>
<gene>
    <name evidence="16" type="ORF">SAMN05444171_1601</name>
</gene>
<dbReference type="InterPro" id="IPR014353">
    <property type="entry name" value="Membr-bd_ADH_cyt_c"/>
</dbReference>
<dbReference type="PIRSF" id="PIRSF000018">
    <property type="entry name" value="Mb_ADH_cyt_c"/>
    <property type="match status" value="1"/>
</dbReference>
<feature type="binding site" description="covalent" evidence="12">
    <location>
        <position position="49"/>
    </location>
    <ligand>
        <name>heme c</name>
        <dbReference type="ChEBI" id="CHEBI:61717"/>
        <label>1</label>
    </ligand>
</feature>
<dbReference type="Pfam" id="PF00034">
    <property type="entry name" value="Cytochrom_C"/>
    <property type="match status" value="2"/>
</dbReference>
<dbReference type="InterPro" id="IPR008168">
    <property type="entry name" value="Cyt_C_IC"/>
</dbReference>
<evidence type="ECO:0000313" key="17">
    <source>
        <dbReference type="Proteomes" id="UP000183208"/>
    </source>
</evidence>
<feature type="binding site" description="covalent" evidence="12">
    <location>
        <position position="193"/>
    </location>
    <ligand>
        <name>heme c</name>
        <dbReference type="ChEBI" id="CHEBI:61717"/>
        <label>2</label>
    </ligand>
</feature>
<dbReference type="GO" id="GO:0005886">
    <property type="term" value="C:plasma membrane"/>
    <property type="evidence" value="ECO:0007669"/>
    <property type="project" value="UniProtKB-SubCell"/>
</dbReference>
<organism evidence="16 17">
    <name type="scientific">Bradyrhizobium lablabi</name>
    <dbReference type="NCBI Taxonomy" id="722472"/>
    <lineage>
        <taxon>Bacteria</taxon>
        <taxon>Pseudomonadati</taxon>
        <taxon>Pseudomonadota</taxon>
        <taxon>Alphaproteobacteria</taxon>
        <taxon>Hyphomicrobiales</taxon>
        <taxon>Nitrobacteraceae</taxon>
        <taxon>Bradyrhizobium</taxon>
    </lineage>
</organism>
<feature type="binding site" description="covalent" evidence="12">
    <location>
        <position position="196"/>
    </location>
    <ligand>
        <name>heme c</name>
        <dbReference type="ChEBI" id="CHEBI:61717"/>
        <label>2</label>
    </ligand>
</feature>
<dbReference type="RefSeq" id="WP_074817605.1">
    <property type="nucleotide sequence ID" value="NZ_FNTI01000001.1"/>
</dbReference>
<dbReference type="PROSITE" id="PS51007">
    <property type="entry name" value="CYTC"/>
    <property type="match status" value="3"/>
</dbReference>
<dbReference type="Proteomes" id="UP000183208">
    <property type="component" value="Unassembled WGS sequence"/>
</dbReference>
<keyword evidence="9" id="KW-0249">Electron transport</keyword>
<keyword evidence="3" id="KW-1003">Cell membrane</keyword>
<proteinExistence type="predicted"/>
<feature type="binding site" description="axial binding residue" evidence="13">
    <location>
        <position position="197"/>
    </location>
    <ligand>
        <name>heme c</name>
        <dbReference type="ChEBI" id="CHEBI:61717"/>
        <label>2</label>
    </ligand>
    <ligandPart>
        <name>Fe</name>
        <dbReference type="ChEBI" id="CHEBI:18248"/>
    </ligandPart>
</feature>
<dbReference type="AlphaFoldDB" id="A0A1M6UPA5"/>
<evidence type="ECO:0000256" key="3">
    <source>
        <dbReference type="ARBA" id="ARBA00022475"/>
    </source>
</evidence>
<dbReference type="EMBL" id="FNTI01000001">
    <property type="protein sequence ID" value="SEC51577.1"/>
    <property type="molecule type" value="Genomic_DNA"/>
</dbReference>
<keyword evidence="6 13" id="KW-0479">Metal-binding</keyword>
<comment type="subcellular location">
    <subcellularLocation>
        <location evidence="1">Cell membrane</location>
    </subcellularLocation>
</comment>
<dbReference type="PANTHER" id="PTHR35008">
    <property type="entry name" value="BLL4482 PROTEIN-RELATED"/>
    <property type="match status" value="1"/>
</dbReference>
<feature type="binding site" description="covalent" evidence="12">
    <location>
        <position position="317"/>
    </location>
    <ligand>
        <name>heme c</name>
        <dbReference type="ChEBI" id="CHEBI:61717"/>
        <label>3</label>
    </ligand>
</feature>
<dbReference type="GO" id="GO:0005506">
    <property type="term" value="F:iron ion binding"/>
    <property type="evidence" value="ECO:0007669"/>
    <property type="project" value="InterPro"/>
</dbReference>
<evidence type="ECO:0000256" key="1">
    <source>
        <dbReference type="ARBA" id="ARBA00004236"/>
    </source>
</evidence>
<feature type="domain" description="Cytochrome c" evidence="15">
    <location>
        <begin position="178"/>
        <end position="286"/>
    </location>
</feature>
<feature type="binding site" description="covalent" evidence="12">
    <location>
        <position position="46"/>
    </location>
    <ligand>
        <name>heme c</name>
        <dbReference type="ChEBI" id="CHEBI:61717"/>
        <label>1</label>
    </ligand>
</feature>
<comment type="cofactor">
    <cofactor evidence="12">
        <name>heme c</name>
        <dbReference type="ChEBI" id="CHEBI:61717"/>
    </cofactor>
    <text evidence="12">Binds 3 heme c groups covalently per subunit.</text>
</comment>
<dbReference type="PANTHER" id="PTHR35008:SF8">
    <property type="entry name" value="ALCOHOL DEHYDROGENASE CYTOCHROME C SUBUNIT"/>
    <property type="match status" value="1"/>
</dbReference>
<dbReference type="GO" id="GO:0016614">
    <property type="term" value="F:oxidoreductase activity, acting on CH-OH group of donors"/>
    <property type="evidence" value="ECO:0007669"/>
    <property type="project" value="InterPro"/>
</dbReference>
<dbReference type="GO" id="GO:0020037">
    <property type="term" value="F:heme binding"/>
    <property type="evidence" value="ECO:0007669"/>
    <property type="project" value="InterPro"/>
</dbReference>
<feature type="binding site" description="axial binding residue" evidence="13">
    <location>
        <position position="318"/>
    </location>
    <ligand>
        <name>heme c</name>
        <dbReference type="ChEBI" id="CHEBI:61717"/>
        <label>3</label>
    </ligand>
    <ligandPart>
        <name>Fe</name>
        <dbReference type="ChEBI" id="CHEBI:18248"/>
    </ligandPart>
</feature>
<feature type="domain" description="Cytochrome c" evidence="15">
    <location>
        <begin position="301"/>
        <end position="391"/>
    </location>
</feature>
<evidence type="ECO:0000256" key="8">
    <source>
        <dbReference type="ARBA" id="ARBA00022737"/>
    </source>
</evidence>
<keyword evidence="2" id="KW-0813">Transport</keyword>
<dbReference type="InterPro" id="IPR009056">
    <property type="entry name" value="Cyt_c-like_dom"/>
</dbReference>
<accession>A0A1M6UPA5</accession>
<feature type="chain" id="PRO_5030031458" evidence="14">
    <location>
        <begin position="25"/>
        <end position="412"/>
    </location>
</feature>
<evidence type="ECO:0000256" key="9">
    <source>
        <dbReference type="ARBA" id="ARBA00022982"/>
    </source>
</evidence>
<dbReference type="GO" id="GO:0009055">
    <property type="term" value="F:electron transfer activity"/>
    <property type="evidence" value="ECO:0007669"/>
    <property type="project" value="InterPro"/>
</dbReference>
<reference evidence="16 17" key="1">
    <citation type="submission" date="2016-10" db="EMBL/GenBank/DDBJ databases">
        <authorList>
            <person name="de Groot N.N."/>
        </authorList>
    </citation>
    <scope>NUCLEOTIDE SEQUENCE [LARGE SCALE GENOMIC DNA]</scope>
    <source>
        <strain evidence="16 17">GAS522</strain>
    </source>
</reference>
<evidence type="ECO:0000256" key="12">
    <source>
        <dbReference type="PIRSR" id="PIRSR000018-50"/>
    </source>
</evidence>
<protein>
    <submittedName>
        <fullName evidence="16">Cytochrome c, mono-and diheme variants</fullName>
    </submittedName>
</protein>
<evidence type="ECO:0000256" key="13">
    <source>
        <dbReference type="PIRSR" id="PIRSR000018-51"/>
    </source>
</evidence>
<dbReference type="PRINTS" id="PR00605">
    <property type="entry name" value="CYTCHROMECIC"/>
</dbReference>
<evidence type="ECO:0000256" key="6">
    <source>
        <dbReference type="ARBA" id="ARBA00022723"/>
    </source>
</evidence>
<keyword evidence="4 12" id="KW-0349">Heme</keyword>
<evidence type="ECO:0000313" key="16">
    <source>
        <dbReference type="EMBL" id="SEC51577.1"/>
    </source>
</evidence>
<keyword evidence="10 13" id="KW-0408">Iron</keyword>
<name>A0A1M6UPA5_9BRAD</name>
<dbReference type="InterPro" id="IPR036909">
    <property type="entry name" value="Cyt_c-like_dom_sf"/>
</dbReference>
<evidence type="ECO:0000256" key="5">
    <source>
        <dbReference type="ARBA" id="ARBA00022660"/>
    </source>
</evidence>
<keyword evidence="11" id="KW-0472">Membrane</keyword>
<keyword evidence="5" id="KW-0679">Respiratory chain</keyword>
<evidence type="ECO:0000256" key="4">
    <source>
        <dbReference type="ARBA" id="ARBA00022617"/>
    </source>
</evidence>
<evidence type="ECO:0000256" key="2">
    <source>
        <dbReference type="ARBA" id="ARBA00022448"/>
    </source>
</evidence>